<dbReference type="AlphaFoldDB" id="A0AAD9NPZ2"/>
<organism evidence="1 2">
    <name type="scientific">Ridgeia piscesae</name>
    <name type="common">Tubeworm</name>
    <dbReference type="NCBI Taxonomy" id="27915"/>
    <lineage>
        <taxon>Eukaryota</taxon>
        <taxon>Metazoa</taxon>
        <taxon>Spiralia</taxon>
        <taxon>Lophotrochozoa</taxon>
        <taxon>Annelida</taxon>
        <taxon>Polychaeta</taxon>
        <taxon>Sedentaria</taxon>
        <taxon>Canalipalpata</taxon>
        <taxon>Sabellida</taxon>
        <taxon>Siboglinidae</taxon>
        <taxon>Ridgeia</taxon>
    </lineage>
</organism>
<keyword evidence="2" id="KW-1185">Reference proteome</keyword>
<evidence type="ECO:0000313" key="1">
    <source>
        <dbReference type="EMBL" id="KAK2175134.1"/>
    </source>
</evidence>
<sequence>MLAMCMGAEGKRKRERGAFGRCVVKSSACGHKMPYDQLYNRSISVSSTFVSLDALGYDNCDVTPAVLSCCVVRVSRRQLDTIVRFCGGEFPAVDACPDPMLDFPDEPRDFRWRPSAFMRATSTPTSRTLTRVSCQLGRDGLNPELSRCLAKGREFLKNYMKRVHRPRRKSFDRCRFVSCRVVSCRVVSCRVVSCRVCRVVSCRVVSCRVVSCRVVSCRVVSCRVVSCRVVSCRVVSCRVVSCRSCRVVSCRVVSCRVVSCRVVSCRVVSCRVVSCRVVSCRVVSCRVVSCRVVSCRVVSCRVVSCRVVSCRVVS</sequence>
<dbReference type="EMBL" id="JAODUO010000748">
    <property type="protein sequence ID" value="KAK2175134.1"/>
    <property type="molecule type" value="Genomic_DNA"/>
</dbReference>
<comment type="caution">
    <text evidence="1">The sequence shown here is derived from an EMBL/GenBank/DDBJ whole genome shotgun (WGS) entry which is preliminary data.</text>
</comment>
<name>A0AAD9NPZ2_RIDPI</name>
<protein>
    <submittedName>
        <fullName evidence="1">Uncharacterized protein</fullName>
    </submittedName>
</protein>
<evidence type="ECO:0000313" key="2">
    <source>
        <dbReference type="Proteomes" id="UP001209878"/>
    </source>
</evidence>
<proteinExistence type="predicted"/>
<reference evidence="1" key="1">
    <citation type="journal article" date="2023" name="Mol. Biol. Evol.">
        <title>Third-Generation Sequencing Reveals the Adaptive Role of the Epigenome in Three Deep-Sea Polychaetes.</title>
        <authorList>
            <person name="Perez M."/>
            <person name="Aroh O."/>
            <person name="Sun Y."/>
            <person name="Lan Y."/>
            <person name="Juniper S.K."/>
            <person name="Young C.R."/>
            <person name="Angers B."/>
            <person name="Qian P.Y."/>
        </authorList>
    </citation>
    <scope>NUCLEOTIDE SEQUENCE</scope>
    <source>
        <strain evidence="1">R07B-5</strain>
    </source>
</reference>
<accession>A0AAD9NPZ2</accession>
<dbReference type="Proteomes" id="UP001209878">
    <property type="component" value="Unassembled WGS sequence"/>
</dbReference>
<gene>
    <name evidence="1" type="ORF">NP493_746g03003</name>
</gene>